<dbReference type="Gene3D" id="3.30.420.40">
    <property type="match status" value="1"/>
</dbReference>
<dbReference type="HAMAP" id="MF_00520">
    <property type="entry name" value="Ribulokinase"/>
    <property type="match status" value="1"/>
</dbReference>
<dbReference type="InterPro" id="IPR005929">
    <property type="entry name" value="Ribulokinase"/>
</dbReference>
<dbReference type="Gene3D" id="1.20.58.2240">
    <property type="match status" value="1"/>
</dbReference>
<evidence type="ECO:0000259" key="12">
    <source>
        <dbReference type="Pfam" id="PF24856"/>
    </source>
</evidence>
<dbReference type="GO" id="GO:0005524">
    <property type="term" value="F:ATP binding"/>
    <property type="evidence" value="ECO:0007669"/>
    <property type="project" value="UniProtKB-UniRule"/>
</dbReference>
<evidence type="ECO:0000256" key="5">
    <source>
        <dbReference type="ARBA" id="ARBA00023277"/>
    </source>
</evidence>
<dbReference type="RefSeq" id="WP_014699946.1">
    <property type="nucleotide sequence ID" value="NC_017845.1"/>
</dbReference>
<dbReference type="EC" id="5.3.1.4" evidence="6"/>
<comment type="catalytic activity">
    <reaction evidence="6">
        <text>beta-L-arabinopyranose = L-ribulose</text>
        <dbReference type="Rhea" id="RHEA:14821"/>
        <dbReference type="ChEBI" id="CHEBI:16880"/>
        <dbReference type="ChEBI" id="CHEBI:40886"/>
        <dbReference type="EC" id="5.3.1.4"/>
    </reaction>
</comment>
<keyword evidence="5 7" id="KW-0119">Carbohydrate metabolism</keyword>
<comment type="catalytic activity">
    <reaction evidence="7">
        <text>D-ribulose + ATP = D-ribulose 5-phosphate + ADP + H(+)</text>
        <dbReference type="Rhea" id="RHEA:17601"/>
        <dbReference type="ChEBI" id="CHEBI:15378"/>
        <dbReference type="ChEBI" id="CHEBI:17173"/>
        <dbReference type="ChEBI" id="CHEBI:30616"/>
        <dbReference type="ChEBI" id="CHEBI:58121"/>
        <dbReference type="ChEBI" id="CHEBI:456216"/>
        <dbReference type="EC" id="2.7.1.16"/>
    </reaction>
</comment>
<dbReference type="PANTHER" id="PTHR38464:SF1">
    <property type="entry name" value="L-ARABINOSE ISOMERASE"/>
    <property type="match status" value="1"/>
</dbReference>
<dbReference type="InterPro" id="IPR043129">
    <property type="entry name" value="ATPase_NBD"/>
</dbReference>
<keyword evidence="7 8" id="KW-0808">Transferase</keyword>
<dbReference type="SUPFAM" id="SSF53067">
    <property type="entry name" value="Actin-like ATPase domain"/>
    <property type="match status" value="2"/>
</dbReference>
<dbReference type="AlphaFoldDB" id="A0A0H3I432"/>
<dbReference type="InterPro" id="IPR018485">
    <property type="entry name" value="FGGY_C"/>
</dbReference>
<dbReference type="GO" id="GO:0030145">
    <property type="term" value="F:manganese ion binding"/>
    <property type="evidence" value="ECO:0007669"/>
    <property type="project" value="UniProtKB-UniRule"/>
</dbReference>
<dbReference type="SUPFAM" id="SSF50443">
    <property type="entry name" value="FucI/AraA C-terminal domain-like"/>
    <property type="match status" value="1"/>
</dbReference>
<dbReference type="NCBIfam" id="NF003154">
    <property type="entry name" value="PRK04123.1"/>
    <property type="match status" value="1"/>
</dbReference>
<feature type="binding site" evidence="6">
    <location>
        <position position="1024"/>
    </location>
    <ligand>
        <name>Mn(2+)</name>
        <dbReference type="ChEBI" id="CHEBI:29035"/>
    </ligand>
</feature>
<dbReference type="InterPro" id="IPR038583">
    <property type="entry name" value="AraA_N_sf"/>
</dbReference>
<dbReference type="GO" id="GO:0008741">
    <property type="term" value="F:ribulokinase activity"/>
    <property type="evidence" value="ECO:0007669"/>
    <property type="project" value="UniProtKB-UniRule"/>
</dbReference>
<dbReference type="eggNOG" id="COG2160">
    <property type="taxonomic scope" value="Bacteria"/>
</dbReference>
<dbReference type="NCBIfam" id="TIGR01234">
    <property type="entry name" value="L-ribulokinase"/>
    <property type="match status" value="1"/>
</dbReference>
<keyword evidence="1 6" id="KW-0479">Metal-binding</keyword>
<evidence type="ECO:0000256" key="6">
    <source>
        <dbReference type="HAMAP-Rule" id="MF_00519"/>
    </source>
</evidence>
<dbReference type="Gene3D" id="3.40.50.10940">
    <property type="match status" value="1"/>
</dbReference>
<evidence type="ECO:0000256" key="7">
    <source>
        <dbReference type="HAMAP-Rule" id="MF_00520"/>
    </source>
</evidence>
<sequence length="1075" mass="118664">MSAGAITIGLDFGSDSVRALAVDCQSGRELETEVVYYPRWREGKYCQPANNQFRHHPLDYIESLEQAIKVVVSRLTNEQRQSIIGIGVDSTGSTPAPIDEQGQILALRPEFTNNPNAMFVLWKDHTAIEEADAINALCHSGQFPDYTRYIGGVYSSEWFWAKILHVSREDAAVRQTAVSWIELCDWVPALLSGTQAPADIRRGRCSAGHKSLWHPSWGGLPPKDFLHALDPCLTETLQYPLFTDTWTAEQPVGTITAEWAQRLGIPDTVILAGGAFDCHVGTVGAGAQPYTLVKVIGTSTCDILIADEDRIADRTIAGICGQVDGSVVPNYIGLEAGQSAFGDMYAWFGRVLGWSLQEATKDHPELKSSLQAVEAKLLERLTHNWAENPTLDHLPIVLDWFNGRRTPFANQRLKGVITDLNLGTDAPTLFGGFIAATAFGARAIMECFEDQGVPVENVLALGGIARKSPVIMQVCTDVMNRPLQIVASDQCCALGAAIFAAVAAGVHGDIPTAQQHMASGIERTLMPDSQRVARYQQLYERYQQWCHLAEPAYSPTSTAKTNFYPSGDHVTGVIMDHFKQLEVWFVIGSQHLYGPETLRQVKENAENVVAGLNQQANLPVKLVLKPLVKTPDEILALCRDANYQDNCIGLLTWLHTFSPAKMWIGGLSVLSKPLLQFHTQFNAEVPWDTMDMDFMNLNQTAHGGREFGFIGARMRQAHQVVVGHWQDKNAHARIGKWMRVAAALQESKQLKVARFGDNMREVAVTEGDKVGAQIQFGYSVSAWGLGDLTSVVDAVSKGDIDALVEEYETSYQLTDTVKLNGTNRQNLLDAAQIELGMKRFLEQGGYHAFTTDFENLYGLKQLPGLAVQRLMQQGYGFGGEGDWKTAALLRIMKVMASGLSGGTSFMEDYTYNFQNGNDLVVGSHMLEVCPTIAKEQKPILDAQHLGIGGKADPARLIFSTPAGPSLNASVIDMGDRFRMLVNLVDTIEQPRPLPKLPVARAIWKAQPSLEVAAEAWILAGGAHHTVFSQALDLDHMRLYAEMQNIELLVIDNETRLHEFKDALRWNEVYYKLCSR</sequence>
<dbReference type="InterPro" id="IPR055390">
    <property type="entry name" value="AraA_central"/>
</dbReference>
<dbReference type="GO" id="GO:0008733">
    <property type="term" value="F:L-arabinose isomerase activity"/>
    <property type="evidence" value="ECO:0007669"/>
    <property type="project" value="UniProtKB-UniRule"/>
</dbReference>
<comment type="similarity">
    <text evidence="6">Belongs to the arabinose isomerase family.</text>
</comment>
<dbReference type="PATRIC" id="fig|1166016.3.peg.2290"/>
<dbReference type="InterPro" id="IPR024664">
    <property type="entry name" value="Ara_Isoase_C"/>
</dbReference>
<dbReference type="GO" id="GO:0019150">
    <property type="term" value="F:D-ribulokinase activity"/>
    <property type="evidence" value="ECO:0007669"/>
    <property type="project" value="RHEA"/>
</dbReference>
<comment type="pathway">
    <text evidence="6">Carbohydrate degradation; L-arabinose degradation via L-ribulose; D-xylulose 5-phosphate from L-arabinose (bacterial route): step 1/3.</text>
</comment>
<organism evidence="13 14">
    <name type="scientific">Pectobacterium parmentieri</name>
    <dbReference type="NCBI Taxonomy" id="1905730"/>
    <lineage>
        <taxon>Bacteria</taxon>
        <taxon>Pseudomonadati</taxon>
        <taxon>Pseudomonadota</taxon>
        <taxon>Gammaproteobacteria</taxon>
        <taxon>Enterobacterales</taxon>
        <taxon>Pectobacteriaceae</taxon>
        <taxon>Pectobacterium</taxon>
    </lineage>
</organism>
<dbReference type="InterPro" id="IPR055389">
    <property type="entry name" value="AraA_N"/>
</dbReference>
<evidence type="ECO:0000256" key="3">
    <source>
        <dbReference type="ARBA" id="ARBA00023211"/>
    </source>
</evidence>
<evidence type="ECO:0000256" key="2">
    <source>
        <dbReference type="ARBA" id="ARBA00022935"/>
    </source>
</evidence>
<feature type="domain" description="Carbohydrate kinase FGGY C-terminal" evidence="10">
    <location>
        <begin position="293"/>
        <end position="504"/>
    </location>
</feature>
<dbReference type="Pfam" id="PF24856">
    <property type="entry name" value="AraA_central"/>
    <property type="match status" value="1"/>
</dbReference>
<dbReference type="FunFam" id="3.40.50.10940:FF:000001">
    <property type="entry name" value="L-arabinose isomerase"/>
    <property type="match status" value="1"/>
</dbReference>
<evidence type="ECO:0000256" key="8">
    <source>
        <dbReference type="RuleBase" id="RU003455"/>
    </source>
</evidence>
<gene>
    <name evidence="6" type="primary">araA</name>
    <name evidence="7" type="synonym">araB</name>
    <name evidence="13" type="ordered locus">W5S_2272</name>
</gene>
<feature type="domain" description="L-arabinose isomerase N-terminal" evidence="9">
    <location>
        <begin position="582"/>
        <end position="747"/>
    </location>
</feature>
<dbReference type="InterPro" id="IPR003762">
    <property type="entry name" value="Lara_isomerase"/>
</dbReference>
<keyword evidence="3 6" id="KW-0464">Manganese</keyword>
<dbReference type="UniPathway" id="UPA00145">
    <property type="reaction ID" value="UER00565"/>
</dbReference>
<evidence type="ECO:0000313" key="13">
    <source>
        <dbReference type="EMBL" id="AFI90360.1"/>
    </source>
</evidence>
<keyword evidence="7" id="KW-0067">ATP-binding</keyword>
<comment type="cofactor">
    <cofactor evidence="6">
        <name>Mn(2+)</name>
        <dbReference type="ChEBI" id="CHEBI:29035"/>
    </cofactor>
    <text evidence="6">Binds 1 Mn(2+) ion per subunit.</text>
</comment>
<name>A0A0H3I432_PECPM</name>
<dbReference type="PANTHER" id="PTHR38464">
    <property type="entry name" value="L-ARABINOSE ISOMERASE"/>
    <property type="match status" value="1"/>
</dbReference>
<dbReference type="Pfam" id="PF02782">
    <property type="entry name" value="FGGY_C"/>
    <property type="match status" value="1"/>
</dbReference>
<comment type="catalytic activity">
    <reaction evidence="7 8">
        <text>L-ribulose + ATP = L-ribulose 5-phosphate + ADP + H(+)</text>
        <dbReference type="Rhea" id="RHEA:22072"/>
        <dbReference type="ChEBI" id="CHEBI:15378"/>
        <dbReference type="ChEBI" id="CHEBI:16880"/>
        <dbReference type="ChEBI" id="CHEBI:30616"/>
        <dbReference type="ChEBI" id="CHEBI:58226"/>
        <dbReference type="ChEBI" id="CHEBI:456216"/>
        <dbReference type="EC" id="2.7.1.16"/>
    </reaction>
</comment>
<dbReference type="InterPro" id="IPR004216">
    <property type="entry name" value="Fuc/Ara_isomerase_C"/>
</dbReference>
<dbReference type="SMR" id="A0A0H3I432"/>
<dbReference type="SUPFAM" id="SSF53743">
    <property type="entry name" value="FucI/AraA N-terminal and middle domains"/>
    <property type="match status" value="1"/>
</dbReference>
<dbReference type="eggNOG" id="COG1069">
    <property type="taxonomic scope" value="Bacteria"/>
</dbReference>
<dbReference type="HOGENOM" id="CLU_286952_0_0_6"/>
<accession>A0A0H3I432</accession>
<evidence type="ECO:0000313" key="14">
    <source>
        <dbReference type="Proteomes" id="UP000008044"/>
    </source>
</evidence>
<dbReference type="NCBIfam" id="NF002795">
    <property type="entry name" value="PRK02929.1"/>
    <property type="match status" value="1"/>
</dbReference>
<dbReference type="GO" id="GO:0005829">
    <property type="term" value="C:cytosol"/>
    <property type="evidence" value="ECO:0007669"/>
    <property type="project" value="TreeGrafter"/>
</dbReference>
<evidence type="ECO:0000259" key="10">
    <source>
        <dbReference type="Pfam" id="PF02782"/>
    </source>
</evidence>
<evidence type="ECO:0000256" key="4">
    <source>
        <dbReference type="ARBA" id="ARBA00023235"/>
    </source>
</evidence>
<dbReference type="CDD" id="cd03557">
    <property type="entry name" value="L-arabinose_isomerase"/>
    <property type="match status" value="1"/>
</dbReference>
<protein>
    <recommendedName>
        <fullName evidence="6 7">Multifunctional fusion protein</fullName>
    </recommendedName>
    <domain>
        <recommendedName>
            <fullName evidence="6">L-arabinose isomerase</fullName>
            <ecNumber evidence="6">5.3.1.4</ecNumber>
        </recommendedName>
    </domain>
    <domain>
        <recommendedName>
            <fullName evidence="7">Ribulokinase</fullName>
            <ecNumber evidence="7">2.7.1.16</ecNumber>
        </recommendedName>
    </domain>
</protein>
<dbReference type="EC" id="2.7.1.16" evidence="7"/>
<dbReference type="GO" id="GO:0019569">
    <property type="term" value="P:L-arabinose catabolic process to D-xylulose 5-phosphate"/>
    <property type="evidence" value="ECO:0007669"/>
    <property type="project" value="UniProtKB-UniRule"/>
</dbReference>
<dbReference type="Pfam" id="PF11762">
    <property type="entry name" value="Arabinose_Iso_C"/>
    <property type="match status" value="1"/>
</dbReference>
<proteinExistence type="inferred from homology"/>
<evidence type="ECO:0000259" key="11">
    <source>
        <dbReference type="Pfam" id="PF11762"/>
    </source>
</evidence>
<keyword evidence="4 6" id="KW-0413">Isomerase</keyword>
<feature type="domain" description="L-arabinose isomerase C-terminal" evidence="11">
    <location>
        <begin position="902"/>
        <end position="1046"/>
    </location>
</feature>
<comment type="subunit">
    <text evidence="6">Homohexamer.</text>
</comment>
<dbReference type="Pfam" id="PF02610">
    <property type="entry name" value="AraA_N"/>
    <property type="match status" value="1"/>
</dbReference>
<feature type="binding site" evidence="6">
    <location>
        <position position="880"/>
    </location>
    <ligand>
        <name>Mn(2+)</name>
        <dbReference type="ChEBI" id="CHEBI:29035"/>
    </ligand>
</feature>
<evidence type="ECO:0000256" key="1">
    <source>
        <dbReference type="ARBA" id="ARBA00022723"/>
    </source>
</evidence>
<keyword evidence="2 7" id="KW-0054">Arabinose catabolism</keyword>
<keyword evidence="7 8" id="KW-0418">Kinase</keyword>
<feature type="binding site" evidence="6">
    <location>
        <position position="924"/>
    </location>
    <ligand>
        <name>Mn(2+)</name>
        <dbReference type="ChEBI" id="CHEBI:29035"/>
    </ligand>
</feature>
<dbReference type="KEGG" id="pec:W5S_2272"/>
<comment type="pathway">
    <text evidence="7 8">Carbohydrate degradation; L-arabinose degradation via L-ribulose; D-xylulose 5-phosphate from L-arabinose (bacterial route): step 2/3.</text>
</comment>
<feature type="binding site" evidence="6">
    <location>
        <position position="907"/>
    </location>
    <ligand>
        <name>Mn(2+)</name>
        <dbReference type="ChEBI" id="CHEBI:29035"/>
    </ligand>
</feature>
<dbReference type="HAMAP" id="MF_00519">
    <property type="entry name" value="Arabinose_Isome"/>
    <property type="match status" value="1"/>
</dbReference>
<dbReference type="EMBL" id="CP003415">
    <property type="protein sequence ID" value="AFI90360.1"/>
    <property type="molecule type" value="Genomic_DNA"/>
</dbReference>
<keyword evidence="7" id="KW-0547">Nucleotide-binding</keyword>
<dbReference type="InterPro" id="IPR009015">
    <property type="entry name" value="Fucose_isomerase_N/cen_sf"/>
</dbReference>
<evidence type="ECO:0000259" key="9">
    <source>
        <dbReference type="Pfam" id="PF02610"/>
    </source>
</evidence>
<dbReference type="Proteomes" id="UP000008044">
    <property type="component" value="Chromosome"/>
</dbReference>
<reference evidence="13 14" key="1">
    <citation type="journal article" date="2012" name="J. Bacteriol.">
        <title>Genome sequence of Pectobacterium sp. strain SCC3193.</title>
        <authorList>
            <person name="Koskinen J.P."/>
            <person name="Laine P."/>
            <person name="Niemi O."/>
            <person name="Nykyri J."/>
            <person name="Harjunpaa H."/>
            <person name="Auvinen P."/>
            <person name="Paulin L."/>
            <person name="Pirhonen M."/>
            <person name="Palva T."/>
            <person name="Holm L."/>
        </authorList>
    </citation>
    <scope>NUCLEOTIDE SEQUENCE [LARGE SCALE GENOMIC DNA]</scope>
    <source>
        <strain evidence="13 14">SCC3193</strain>
    </source>
</reference>
<dbReference type="CDD" id="cd07781">
    <property type="entry name" value="ASKHA_NBD_FGGY_L-RBK"/>
    <property type="match status" value="1"/>
</dbReference>
<dbReference type="STRING" id="1905730.W5S_2272"/>
<feature type="domain" description="L-arabinose isomerase central" evidence="12">
    <location>
        <begin position="751"/>
        <end position="898"/>
    </location>
</feature>
<comment type="function">
    <text evidence="6">Catalyzes the conversion of L-arabinose to L-ribulose.</text>
</comment>
<comment type="similarity">
    <text evidence="7 8">Belongs to the ribulokinase family.</text>
</comment>